<keyword evidence="7" id="KW-0482">Metalloprotease</keyword>
<dbReference type="Gene3D" id="3.30.830.10">
    <property type="entry name" value="Metalloenzyme, LuxS/M16 peptidase-like"/>
    <property type="match status" value="4"/>
</dbReference>
<comment type="caution">
    <text evidence="13">The sequence shown here is derived from an EMBL/GenBank/DDBJ whole genome shotgun (WGS) entry which is preliminary data.</text>
</comment>
<dbReference type="InterPro" id="IPR007863">
    <property type="entry name" value="Peptidase_M16_C"/>
</dbReference>
<feature type="domain" description="Coenzyme PQQ synthesis protein F-like C-terminal lobe" evidence="12">
    <location>
        <begin position="782"/>
        <end position="881"/>
    </location>
</feature>
<keyword evidence="6" id="KW-0862">Zinc</keyword>
<protein>
    <submittedName>
        <fullName evidence="13">Protease 3</fullName>
        <ecNumber evidence="13">3.4.24.55</ecNumber>
    </submittedName>
</protein>
<evidence type="ECO:0000256" key="7">
    <source>
        <dbReference type="ARBA" id="ARBA00023049"/>
    </source>
</evidence>
<dbReference type="InterPro" id="IPR050626">
    <property type="entry name" value="Peptidase_M16"/>
</dbReference>
<evidence type="ECO:0000256" key="1">
    <source>
        <dbReference type="ARBA" id="ARBA00001947"/>
    </source>
</evidence>
<dbReference type="InterPro" id="IPR032632">
    <property type="entry name" value="Peptidase_M16_M"/>
</dbReference>
<evidence type="ECO:0000256" key="2">
    <source>
        <dbReference type="ARBA" id="ARBA00007261"/>
    </source>
</evidence>
<organism evidence="13">
    <name type="scientific">invertebrate metagenome</name>
    <dbReference type="NCBI Taxonomy" id="1711999"/>
    <lineage>
        <taxon>unclassified sequences</taxon>
        <taxon>metagenomes</taxon>
        <taxon>organismal metagenomes</taxon>
    </lineage>
</organism>
<dbReference type="EMBL" id="NSIT01000030">
    <property type="protein sequence ID" value="PJE80136.1"/>
    <property type="molecule type" value="Genomic_DNA"/>
</dbReference>
<name>A0A2H9TA69_9ZZZZ</name>
<keyword evidence="8" id="KW-0812">Transmembrane</keyword>
<dbReference type="FunFam" id="3.30.830.10:FF:000005">
    <property type="entry name" value="nardilysin isoform X1"/>
    <property type="match status" value="1"/>
</dbReference>
<evidence type="ECO:0000256" key="8">
    <source>
        <dbReference type="SAM" id="Phobius"/>
    </source>
</evidence>
<evidence type="ECO:0000256" key="3">
    <source>
        <dbReference type="ARBA" id="ARBA00022670"/>
    </source>
</evidence>
<dbReference type="PANTHER" id="PTHR43690:SF18">
    <property type="entry name" value="INSULIN-DEGRADING ENZYME-RELATED"/>
    <property type="match status" value="1"/>
</dbReference>
<dbReference type="Pfam" id="PF00675">
    <property type="entry name" value="Peptidase_M16"/>
    <property type="match status" value="1"/>
</dbReference>
<dbReference type="AlphaFoldDB" id="A0A2H9TA69"/>
<keyword evidence="8" id="KW-1133">Transmembrane helix</keyword>
<dbReference type="FunFam" id="3.30.830.10:FF:000012">
    <property type="entry name" value="Protease 3"/>
    <property type="match status" value="1"/>
</dbReference>
<dbReference type="Pfam" id="PF22456">
    <property type="entry name" value="PqqF-like_C_4"/>
    <property type="match status" value="1"/>
</dbReference>
<feature type="domain" description="Peptidase M16 C-terminal" evidence="10">
    <location>
        <begin position="222"/>
        <end position="399"/>
    </location>
</feature>
<dbReference type="GO" id="GO:0046872">
    <property type="term" value="F:metal ion binding"/>
    <property type="evidence" value="ECO:0007669"/>
    <property type="project" value="UniProtKB-KW"/>
</dbReference>
<evidence type="ECO:0000256" key="5">
    <source>
        <dbReference type="ARBA" id="ARBA00022801"/>
    </source>
</evidence>
<dbReference type="InterPro" id="IPR011765">
    <property type="entry name" value="Pept_M16_N"/>
</dbReference>
<dbReference type="SUPFAM" id="SSF63411">
    <property type="entry name" value="LuxS/MPP-like metallohydrolase"/>
    <property type="match status" value="4"/>
</dbReference>
<keyword evidence="4" id="KW-0479">Metal-binding</keyword>
<dbReference type="InterPro" id="IPR011249">
    <property type="entry name" value="Metalloenz_LuxS/M16"/>
</dbReference>
<accession>A0A2H9TA69</accession>
<evidence type="ECO:0000259" key="11">
    <source>
        <dbReference type="Pfam" id="PF16187"/>
    </source>
</evidence>
<comment type="similarity">
    <text evidence="2">Belongs to the peptidase M16 family.</text>
</comment>
<keyword evidence="3 13" id="KW-0645">Protease</keyword>
<dbReference type="InterPro" id="IPR054734">
    <property type="entry name" value="PqqF-like_C_4"/>
</dbReference>
<feature type="domain" description="Peptidase M16 middle/third" evidence="11">
    <location>
        <begin position="405"/>
        <end position="682"/>
    </location>
</feature>
<evidence type="ECO:0000259" key="12">
    <source>
        <dbReference type="Pfam" id="PF22456"/>
    </source>
</evidence>
<dbReference type="PROSITE" id="PS51257">
    <property type="entry name" value="PROKAR_LIPOPROTEIN"/>
    <property type="match status" value="1"/>
</dbReference>
<keyword evidence="5 13" id="KW-0378">Hydrolase</keyword>
<dbReference type="PANTHER" id="PTHR43690">
    <property type="entry name" value="NARDILYSIN"/>
    <property type="match status" value="1"/>
</dbReference>
<evidence type="ECO:0000256" key="6">
    <source>
        <dbReference type="ARBA" id="ARBA00022833"/>
    </source>
</evidence>
<dbReference type="GO" id="GO:0006508">
    <property type="term" value="P:proteolysis"/>
    <property type="evidence" value="ECO:0007669"/>
    <property type="project" value="UniProtKB-KW"/>
</dbReference>
<keyword evidence="8" id="KW-0472">Membrane</keyword>
<reference evidence="13" key="1">
    <citation type="journal article" date="2017" name="Appl. Environ. Microbiol.">
        <title>Molecular characterization of an Endozoicomonas-like organism causing infection in king scallop Pecten maximus L.</title>
        <authorList>
            <person name="Cano I."/>
            <person name="van Aerle R."/>
            <person name="Ross S."/>
            <person name="Verner-Jeffreys D.W."/>
            <person name="Paley R.K."/>
            <person name="Rimmer G."/>
            <person name="Ryder D."/>
            <person name="Hooper P."/>
            <person name="Stone D."/>
            <person name="Feist S.W."/>
        </authorList>
    </citation>
    <scope>NUCLEOTIDE SEQUENCE</scope>
</reference>
<evidence type="ECO:0000313" key="13">
    <source>
        <dbReference type="EMBL" id="PJE80136.1"/>
    </source>
</evidence>
<dbReference type="Pfam" id="PF05193">
    <property type="entry name" value="Peptidase_M16_C"/>
    <property type="match status" value="1"/>
</dbReference>
<feature type="domain" description="Peptidase M16 N-terminal" evidence="9">
    <location>
        <begin position="61"/>
        <end position="177"/>
    </location>
</feature>
<sequence length="958" mass="109685">MIYKSIIRKIMLLAGVIVLGIGGCVMINRMDESRKSTMVVIKSPADNRDYRFIELDNGLKALLISDPQTDKAAAAVDVAVGSYYNPESRPGLAHFLEHMLFLGNKKYPEVNSYFKFIDAHGGSANAYTTDVRTNYYFDINSDQLQPALDQLSQFFVAPSLDPAYVDRERHAVDSEFRLHTKEDIWRTMEVLSVTSNPDHPKSRFSIGNLDTLSNDDKDSLWQDLKAFYNKYYVASNMGVVVYGRESLNTLEKWVETSFSDVPDKQQPDMKIGTAPYDANALGVRINIIPLKEARELFITFPMPTTQPYFAKKPLGYLSRILGYEGKGSLHSLLKEKGLIDSLSAYTDDTPGEFSEFSLFMELTPKGLEQVDAVTAIVFDYIELIRRKGLQSRLYDETRQIADIDFRFKEKAKPQQTVSGLVRRLHYFPAENILNMDYLYEDYDPDLINRFLSKMTPENMRQVVIAKGQKTDKVEPYFNTHYSVKALSPELVKRLYEPRQHKDLAIPASNEFIAHDMTLRKGKASDAPQKILEQPGMTVWSMTDTSFDVPKADIHIKVSTLMASQTPEQWIQLKLYQKLLSRSLNEFGYPAREAGLQYAVSSSREGLSITLTGYQDKQKLLLERILQTIDHFQPEAMAFEQEKEQLIRKLKNKAFLPPYRLGVDALKQVLYPNYPDDENMLQAAGRVTIASVKAYSRAFFQKTYVNMLVHGNFNENEARQLAKQVKKYLVSTTPFEQPFREPHRLMQDQQRILQLEIKHNDSMLVAYYQRTETSNTERAKYALLAGLLGPSFYNSLRTEQQLGYVVTASAYPFEKHPGMIFIVQSPKLDPVGLENRMTDFLETQQSIVASLTDKQLETYRKGLINDLLKKDANLNERGYRFWSAIESDEAFDNRKQIADEVAKMTVTDMRQALDTLVKGKGRLIIRSWGDAFLDDMKRQASDRGVCHRAKCLDELLVEE</sequence>
<dbReference type="GO" id="GO:0004222">
    <property type="term" value="F:metalloendopeptidase activity"/>
    <property type="evidence" value="ECO:0007669"/>
    <property type="project" value="UniProtKB-EC"/>
</dbReference>
<evidence type="ECO:0000259" key="9">
    <source>
        <dbReference type="Pfam" id="PF00675"/>
    </source>
</evidence>
<dbReference type="EC" id="3.4.24.55" evidence="13"/>
<dbReference type="Pfam" id="PF16187">
    <property type="entry name" value="Peptidase_M16_M"/>
    <property type="match status" value="1"/>
</dbReference>
<feature type="transmembrane region" description="Helical" evidence="8">
    <location>
        <begin position="12"/>
        <end position="30"/>
    </location>
</feature>
<comment type="cofactor">
    <cofactor evidence="1">
        <name>Zn(2+)</name>
        <dbReference type="ChEBI" id="CHEBI:29105"/>
    </cofactor>
</comment>
<evidence type="ECO:0000256" key="4">
    <source>
        <dbReference type="ARBA" id="ARBA00022723"/>
    </source>
</evidence>
<evidence type="ECO:0000259" key="10">
    <source>
        <dbReference type="Pfam" id="PF05193"/>
    </source>
</evidence>
<proteinExistence type="inferred from homology"/>
<gene>
    <name evidence="13" type="primary">ptrA</name>
    <name evidence="13" type="ORF">CI610_00861</name>
</gene>